<dbReference type="RefSeq" id="WP_250752259.1">
    <property type="nucleotide sequence ID" value="NZ_CP098401.1"/>
</dbReference>
<dbReference type="Proteomes" id="UP001055580">
    <property type="component" value="Chromosome"/>
</dbReference>
<feature type="chain" id="PRO_5046210818" description="Circumsporozoite protein" evidence="2">
    <location>
        <begin position="18"/>
        <end position="89"/>
    </location>
</feature>
<dbReference type="EMBL" id="CP098401">
    <property type="protein sequence ID" value="URW75735.1"/>
    <property type="molecule type" value="Genomic_DNA"/>
</dbReference>
<gene>
    <name evidence="3" type="ORF">M9980_00405</name>
</gene>
<organism evidence="3 4">
    <name type="scientific">Sphingomonas donggukensis</name>
    <dbReference type="NCBI Taxonomy" id="2949093"/>
    <lineage>
        <taxon>Bacteria</taxon>
        <taxon>Pseudomonadati</taxon>
        <taxon>Pseudomonadota</taxon>
        <taxon>Alphaproteobacteria</taxon>
        <taxon>Sphingomonadales</taxon>
        <taxon>Sphingomonadaceae</taxon>
        <taxon>Sphingomonas</taxon>
    </lineage>
</organism>
<dbReference type="PROSITE" id="PS51257">
    <property type="entry name" value="PROKAR_LIPOPROTEIN"/>
    <property type="match status" value="1"/>
</dbReference>
<keyword evidence="2" id="KW-0732">Signal</keyword>
<evidence type="ECO:0000256" key="1">
    <source>
        <dbReference type="SAM" id="MobiDB-lite"/>
    </source>
</evidence>
<protein>
    <recommendedName>
        <fullName evidence="5">Circumsporozoite protein</fullName>
    </recommendedName>
</protein>
<evidence type="ECO:0000256" key="2">
    <source>
        <dbReference type="SAM" id="SignalP"/>
    </source>
</evidence>
<feature type="signal peptide" evidence="2">
    <location>
        <begin position="1"/>
        <end position="17"/>
    </location>
</feature>
<evidence type="ECO:0000313" key="3">
    <source>
        <dbReference type="EMBL" id="URW75735.1"/>
    </source>
</evidence>
<feature type="region of interest" description="Disordered" evidence="1">
    <location>
        <begin position="56"/>
        <end position="89"/>
    </location>
</feature>
<keyword evidence="4" id="KW-1185">Reference proteome</keyword>
<sequence>MKKILALGLAAGLVSLAACNNTPREQAADNIEANTEAVADNLEDMADDATTTAAENNLENQADAVRATGQNQAEDMRTNDPDTNLANGM</sequence>
<name>A0ABY4TTJ3_9SPHN</name>
<evidence type="ECO:0008006" key="5">
    <source>
        <dbReference type="Google" id="ProtNLM"/>
    </source>
</evidence>
<reference evidence="3" key="1">
    <citation type="submission" date="2022-05" db="EMBL/GenBank/DDBJ databases">
        <title>Sphingomonas sp. strain RMG20 Genome sequencing and assembly.</title>
        <authorList>
            <person name="Kim I."/>
        </authorList>
    </citation>
    <scope>NUCLEOTIDE SEQUENCE</scope>
    <source>
        <strain evidence="3">RMG20</strain>
    </source>
</reference>
<proteinExistence type="predicted"/>
<accession>A0ABY4TTJ3</accession>
<evidence type="ECO:0000313" key="4">
    <source>
        <dbReference type="Proteomes" id="UP001055580"/>
    </source>
</evidence>